<dbReference type="PANTHER" id="PTHR32141">
    <property type="match status" value="1"/>
</dbReference>
<protein>
    <recommendedName>
        <fullName evidence="2">FBD domain-containing protein</fullName>
    </recommendedName>
</protein>
<dbReference type="EnsemblPlants" id="EMT17616">
    <property type="protein sequence ID" value="EMT17616"/>
    <property type="gene ID" value="F775_52447"/>
</dbReference>
<evidence type="ECO:0000313" key="1">
    <source>
        <dbReference type="EnsemblPlants" id="EMT17616"/>
    </source>
</evidence>
<sequence length="620" mass="70107">MAAGGKHPPSRPTHEPPAPLLRFLPVREGALTTALSRRWRPLWLSCGVWRSGSTLNLVGRAYEDKNDDPHPLYSDEARRHFYARRDAFVSAAHEALDAAHKAAEADGESPIRALTIRVEANGASKIHDFLHRDMDYKHHDVLAGLLSHPAARSVEELRIAAVDSVDGKPMYFERSKYEASANIRGLGIYPLGLGSLPSETLRVLELTNCSSLTPAAAGAFFTRLSSLRMRHCNVPFEELQRIVDAAPLLAFIHLEAILLEEERRSNNTEGISPPPPEKGELRSLSFPAATALVLDKCSLKEEGTMEIYAPMLRHFRYQGVVRHISLKPPPPLLARAELTLLEHGYKRHRDPHTARRSFWGTVQGFIHAKEMKLRVRHLEEIAITNETRKAKLLPELRSLEHLELVGVYTPTGKTAAVVIANLLCCSPSLRDLEIKLSTAHEDTNKSIYYGFDFLKRKYPSQFEESVRRAKRRRSQSMVAVDEDDGVNYDGASDLRGRSFECLRRSLRRVGLQFQQEKTNCFGVRLIKFFAENAKVLETMCVDAGNERIHEHMNHKIEKWIASSSERRRKNSKDATRIQLSLVSCKMKLDNVHGSTVHGCFEICATFFYCFQILPCFKVLH</sequence>
<dbReference type="AlphaFoldDB" id="R7W7H9"/>
<dbReference type="PANTHER" id="PTHR32141:SF26">
    <property type="entry name" value="OS08G0328600 PROTEIN"/>
    <property type="match status" value="1"/>
</dbReference>
<name>R7W7H9_AEGTA</name>
<proteinExistence type="predicted"/>
<dbReference type="InterPro" id="IPR055302">
    <property type="entry name" value="F-box_dom-containing"/>
</dbReference>
<accession>R7W7H9</accession>
<evidence type="ECO:0008006" key="2">
    <source>
        <dbReference type="Google" id="ProtNLM"/>
    </source>
</evidence>
<dbReference type="SUPFAM" id="SSF52047">
    <property type="entry name" value="RNI-like"/>
    <property type="match status" value="1"/>
</dbReference>
<organism evidence="1">
    <name type="scientific">Aegilops tauschii</name>
    <name type="common">Tausch's goatgrass</name>
    <name type="synonym">Aegilops squarrosa</name>
    <dbReference type="NCBI Taxonomy" id="37682"/>
    <lineage>
        <taxon>Eukaryota</taxon>
        <taxon>Viridiplantae</taxon>
        <taxon>Streptophyta</taxon>
        <taxon>Embryophyta</taxon>
        <taxon>Tracheophyta</taxon>
        <taxon>Spermatophyta</taxon>
        <taxon>Magnoliopsida</taxon>
        <taxon>Liliopsida</taxon>
        <taxon>Poales</taxon>
        <taxon>Poaceae</taxon>
        <taxon>BOP clade</taxon>
        <taxon>Pooideae</taxon>
        <taxon>Triticodae</taxon>
        <taxon>Triticeae</taxon>
        <taxon>Triticinae</taxon>
        <taxon>Aegilops</taxon>
    </lineage>
</organism>
<reference evidence="1" key="1">
    <citation type="submission" date="2015-06" db="UniProtKB">
        <authorList>
            <consortium name="EnsemblPlants"/>
        </authorList>
    </citation>
    <scope>IDENTIFICATION</scope>
</reference>